<accession>A0A368FD79</accession>
<organism evidence="1 2">
    <name type="scientific">Ancylostoma caninum</name>
    <name type="common">Dog hookworm</name>
    <dbReference type="NCBI Taxonomy" id="29170"/>
    <lineage>
        <taxon>Eukaryota</taxon>
        <taxon>Metazoa</taxon>
        <taxon>Ecdysozoa</taxon>
        <taxon>Nematoda</taxon>
        <taxon>Chromadorea</taxon>
        <taxon>Rhabditida</taxon>
        <taxon>Rhabditina</taxon>
        <taxon>Rhabditomorpha</taxon>
        <taxon>Strongyloidea</taxon>
        <taxon>Ancylostomatidae</taxon>
        <taxon>Ancylostomatinae</taxon>
        <taxon>Ancylostoma</taxon>
    </lineage>
</organism>
<sequence>MQNLSQQYSFILYDKNARSTEPLKALDAIARLSSIKPFSRRTFNQTLAVGEFARQGTERDKLVYYFPCRYKYSYRSNILKRGQGQGAVPGSDKGIRPS</sequence>
<protein>
    <submittedName>
        <fullName evidence="1">Uncharacterized protein</fullName>
    </submittedName>
</protein>
<dbReference type="AlphaFoldDB" id="A0A368FD79"/>
<dbReference type="OrthoDB" id="5875132at2759"/>
<comment type="caution">
    <text evidence="1">The sequence shown here is derived from an EMBL/GenBank/DDBJ whole genome shotgun (WGS) entry which is preliminary data.</text>
</comment>
<dbReference type="STRING" id="29170.A0A368FD79"/>
<keyword evidence="2" id="KW-1185">Reference proteome</keyword>
<name>A0A368FD79_ANCCA</name>
<dbReference type="Proteomes" id="UP000252519">
    <property type="component" value="Unassembled WGS sequence"/>
</dbReference>
<evidence type="ECO:0000313" key="2">
    <source>
        <dbReference type="Proteomes" id="UP000252519"/>
    </source>
</evidence>
<dbReference type="EMBL" id="JOJR01001667">
    <property type="protein sequence ID" value="RCN30083.1"/>
    <property type="molecule type" value="Genomic_DNA"/>
</dbReference>
<reference evidence="1 2" key="1">
    <citation type="submission" date="2014-10" db="EMBL/GenBank/DDBJ databases">
        <title>Draft genome of the hookworm Ancylostoma caninum.</title>
        <authorList>
            <person name="Mitreva M."/>
        </authorList>
    </citation>
    <scope>NUCLEOTIDE SEQUENCE [LARGE SCALE GENOMIC DNA]</scope>
    <source>
        <strain evidence="1 2">Baltimore</strain>
    </source>
</reference>
<proteinExistence type="predicted"/>
<gene>
    <name evidence="1" type="ORF">ANCCAN_24149</name>
</gene>
<evidence type="ECO:0000313" key="1">
    <source>
        <dbReference type="EMBL" id="RCN30083.1"/>
    </source>
</evidence>